<dbReference type="RefSeq" id="WP_040827029.1">
    <property type="nucleotide sequence ID" value="NZ_JBIAQY010000019.1"/>
</dbReference>
<evidence type="ECO:0000313" key="4">
    <source>
        <dbReference type="EMBL" id="MFF3573477.1"/>
    </source>
</evidence>
<accession>A0ABW6SB44</accession>
<dbReference type="Pfam" id="PF00107">
    <property type="entry name" value="ADH_zinc_N"/>
    <property type="match status" value="1"/>
</dbReference>
<dbReference type="InterPro" id="IPR020843">
    <property type="entry name" value="ER"/>
</dbReference>
<dbReference type="EMBL" id="JBIAQY010000019">
    <property type="protein sequence ID" value="MFF3573477.1"/>
    <property type="molecule type" value="Genomic_DNA"/>
</dbReference>
<keyword evidence="1" id="KW-0521">NADP</keyword>
<dbReference type="InterPro" id="IPR011032">
    <property type="entry name" value="GroES-like_sf"/>
</dbReference>
<dbReference type="Gene3D" id="3.90.180.10">
    <property type="entry name" value="Medium-chain alcohol dehydrogenases, catalytic domain"/>
    <property type="match status" value="1"/>
</dbReference>
<keyword evidence="2" id="KW-0560">Oxidoreductase</keyword>
<evidence type="ECO:0000256" key="1">
    <source>
        <dbReference type="ARBA" id="ARBA00022857"/>
    </source>
</evidence>
<proteinExistence type="predicted"/>
<dbReference type="InterPro" id="IPR013154">
    <property type="entry name" value="ADH-like_N"/>
</dbReference>
<dbReference type="InterPro" id="IPR013149">
    <property type="entry name" value="ADH-like_C"/>
</dbReference>
<dbReference type="SMART" id="SM00829">
    <property type="entry name" value="PKS_ER"/>
    <property type="match status" value="1"/>
</dbReference>
<reference evidence="4 5" key="1">
    <citation type="submission" date="2024-10" db="EMBL/GenBank/DDBJ databases">
        <title>The Natural Products Discovery Center: Release of the First 8490 Sequenced Strains for Exploring Actinobacteria Biosynthetic Diversity.</title>
        <authorList>
            <person name="Kalkreuter E."/>
            <person name="Kautsar S.A."/>
            <person name="Yang D."/>
            <person name="Bader C.D."/>
            <person name="Teijaro C.N."/>
            <person name="Fluegel L."/>
            <person name="Davis C.M."/>
            <person name="Simpson J.R."/>
            <person name="Lauterbach L."/>
            <person name="Steele A.D."/>
            <person name="Gui C."/>
            <person name="Meng S."/>
            <person name="Li G."/>
            <person name="Viehrig K."/>
            <person name="Ye F."/>
            <person name="Su P."/>
            <person name="Kiefer A.F."/>
            <person name="Nichols A."/>
            <person name="Cepeda A.J."/>
            <person name="Yan W."/>
            <person name="Fan B."/>
            <person name="Jiang Y."/>
            <person name="Adhikari A."/>
            <person name="Zheng C.-J."/>
            <person name="Schuster L."/>
            <person name="Cowan T.M."/>
            <person name="Smanski M.J."/>
            <person name="Chevrette M.G."/>
            <person name="De Carvalho L.P.S."/>
            <person name="Shen B."/>
        </authorList>
    </citation>
    <scope>NUCLEOTIDE SEQUENCE [LARGE SCALE GENOMIC DNA]</scope>
    <source>
        <strain evidence="4 5">NPDC002593</strain>
    </source>
</reference>
<dbReference type="InterPro" id="IPR036291">
    <property type="entry name" value="NAD(P)-bd_dom_sf"/>
</dbReference>
<dbReference type="SUPFAM" id="SSF50129">
    <property type="entry name" value="GroES-like"/>
    <property type="match status" value="1"/>
</dbReference>
<dbReference type="Gene3D" id="3.40.50.720">
    <property type="entry name" value="NAD(P)-binding Rossmann-like Domain"/>
    <property type="match status" value="1"/>
</dbReference>
<dbReference type="Proteomes" id="UP001601992">
    <property type="component" value="Unassembled WGS sequence"/>
</dbReference>
<evidence type="ECO:0000313" key="5">
    <source>
        <dbReference type="Proteomes" id="UP001601992"/>
    </source>
</evidence>
<evidence type="ECO:0000256" key="2">
    <source>
        <dbReference type="ARBA" id="ARBA00023002"/>
    </source>
</evidence>
<name>A0ABW6SB44_9NOCA</name>
<protein>
    <submittedName>
        <fullName evidence="4">Zinc-binding dehydrogenase</fullName>
    </submittedName>
</protein>
<gene>
    <name evidence="4" type="ORF">ACFYXQ_37550</name>
</gene>
<keyword evidence="5" id="KW-1185">Reference proteome</keyword>
<comment type="caution">
    <text evidence="4">The sequence shown here is derived from an EMBL/GenBank/DDBJ whole genome shotgun (WGS) entry which is preliminary data.</text>
</comment>
<dbReference type="SUPFAM" id="SSF51735">
    <property type="entry name" value="NAD(P)-binding Rossmann-fold domains"/>
    <property type="match status" value="1"/>
</dbReference>
<sequence>MRAVQVTRFGGPEVLTVDDVADPTPDAGQILVEVDLAGVAYGDVIVRSGRYPLPLPWTPGLEVGGRVIAVGSDVDRDLIGRTVVATTVGQRGGYAERAIVSADYAFPLPDGLPLDIALTVFQAGAVARGLLAEMRVGSSDTVLITAAAGRIGSLLIQLAKSAGATVIGAASGEKSAAVMDFGADRALDYGLAEWPGQVRELTGGRGVDVVLDAIGGDTAEQALTAVADGGGRIGLYGFASGRWPDLDARTLASRGLTVSGPLGAVIRKSDAEQRDDAAQALAAAARGELTPRIHARFPLVQAAAAHREIEQCHSIGAVLITR</sequence>
<dbReference type="PANTHER" id="PTHR48106">
    <property type="entry name" value="QUINONE OXIDOREDUCTASE PIG3-RELATED"/>
    <property type="match status" value="1"/>
</dbReference>
<feature type="domain" description="Enoyl reductase (ER)" evidence="3">
    <location>
        <begin position="10"/>
        <end position="320"/>
    </location>
</feature>
<organism evidence="4 5">
    <name type="scientific">Nocardia jiangxiensis</name>
    <dbReference type="NCBI Taxonomy" id="282685"/>
    <lineage>
        <taxon>Bacteria</taxon>
        <taxon>Bacillati</taxon>
        <taxon>Actinomycetota</taxon>
        <taxon>Actinomycetes</taxon>
        <taxon>Mycobacteriales</taxon>
        <taxon>Nocardiaceae</taxon>
        <taxon>Nocardia</taxon>
    </lineage>
</organism>
<evidence type="ECO:0000259" key="3">
    <source>
        <dbReference type="SMART" id="SM00829"/>
    </source>
</evidence>
<dbReference type="Pfam" id="PF08240">
    <property type="entry name" value="ADH_N"/>
    <property type="match status" value="1"/>
</dbReference>